<comment type="caution">
    <text evidence="1">The sequence shown here is derived from an EMBL/GenBank/DDBJ whole genome shotgun (WGS) entry which is preliminary data.</text>
</comment>
<protein>
    <submittedName>
        <fullName evidence="1">Uncharacterized protein</fullName>
    </submittedName>
</protein>
<organism evidence="1 2">
    <name type="scientific">Heracleum sosnowskyi</name>
    <dbReference type="NCBI Taxonomy" id="360622"/>
    <lineage>
        <taxon>Eukaryota</taxon>
        <taxon>Viridiplantae</taxon>
        <taxon>Streptophyta</taxon>
        <taxon>Embryophyta</taxon>
        <taxon>Tracheophyta</taxon>
        <taxon>Spermatophyta</taxon>
        <taxon>Magnoliopsida</taxon>
        <taxon>eudicotyledons</taxon>
        <taxon>Gunneridae</taxon>
        <taxon>Pentapetalae</taxon>
        <taxon>asterids</taxon>
        <taxon>campanulids</taxon>
        <taxon>Apiales</taxon>
        <taxon>Apiaceae</taxon>
        <taxon>Apioideae</taxon>
        <taxon>apioid superclade</taxon>
        <taxon>Tordylieae</taxon>
        <taxon>Tordyliinae</taxon>
        <taxon>Heracleum</taxon>
    </lineage>
</organism>
<reference evidence="1" key="2">
    <citation type="submission" date="2023-05" db="EMBL/GenBank/DDBJ databases">
        <authorList>
            <person name="Schelkunov M.I."/>
        </authorList>
    </citation>
    <scope>NUCLEOTIDE SEQUENCE</scope>
    <source>
        <strain evidence="1">Hsosn_3</strain>
        <tissue evidence="1">Leaf</tissue>
    </source>
</reference>
<name>A0AAD8MEI7_9APIA</name>
<proteinExistence type="predicted"/>
<sequence>MAELKAVMSKSNLRHQYLTKRVDVDCVDIDPLPPVNKGARPCELVVDNIDNIVAFATFRLNSDFEVVVVRRLGEGNPYRVFFMPHNHDYHWGSPKQPGFTECGNVVMRYMMNIIFVDDMYAFASKWLLKTRTSYKIGLLDEVRQKVLKHIKKLM</sequence>
<accession>A0AAD8MEI7</accession>
<gene>
    <name evidence="1" type="ORF">POM88_029048</name>
</gene>
<evidence type="ECO:0000313" key="1">
    <source>
        <dbReference type="EMBL" id="KAK1372855.1"/>
    </source>
</evidence>
<evidence type="ECO:0000313" key="2">
    <source>
        <dbReference type="Proteomes" id="UP001237642"/>
    </source>
</evidence>
<keyword evidence="2" id="KW-1185">Reference proteome</keyword>
<dbReference type="Proteomes" id="UP001237642">
    <property type="component" value="Unassembled WGS sequence"/>
</dbReference>
<dbReference type="AlphaFoldDB" id="A0AAD8MEI7"/>
<dbReference type="EMBL" id="JAUIZM010000007">
    <property type="protein sequence ID" value="KAK1372855.1"/>
    <property type="molecule type" value="Genomic_DNA"/>
</dbReference>
<reference evidence="1" key="1">
    <citation type="submission" date="2023-02" db="EMBL/GenBank/DDBJ databases">
        <title>Genome of toxic invasive species Heracleum sosnowskyi carries increased number of genes despite the absence of recent whole-genome duplications.</title>
        <authorList>
            <person name="Schelkunov M."/>
            <person name="Shtratnikova V."/>
            <person name="Makarenko M."/>
            <person name="Klepikova A."/>
            <person name="Omelchenko D."/>
            <person name="Novikova G."/>
            <person name="Obukhova E."/>
            <person name="Bogdanov V."/>
            <person name="Penin A."/>
            <person name="Logacheva M."/>
        </authorList>
    </citation>
    <scope>NUCLEOTIDE SEQUENCE</scope>
    <source>
        <strain evidence="1">Hsosn_3</strain>
        <tissue evidence="1">Leaf</tissue>
    </source>
</reference>